<dbReference type="CDD" id="cd10439">
    <property type="entry name" value="GIY-YIG_COG3410"/>
    <property type="match status" value="1"/>
</dbReference>
<evidence type="ECO:0000313" key="2">
    <source>
        <dbReference type="EMBL" id="AIM63003.1"/>
    </source>
</evidence>
<dbReference type="InterPro" id="IPR035901">
    <property type="entry name" value="GIY-YIG_endonuc_sf"/>
</dbReference>
<dbReference type="KEGG" id="wce:WS08_0749"/>
<protein>
    <recommendedName>
        <fullName evidence="1">GIY-YIG domain-containing protein</fullName>
    </recommendedName>
</protein>
<dbReference type="STRING" id="759620.WS105_0813"/>
<organism evidence="2 3">
    <name type="scientific">Weissella ceti</name>
    <dbReference type="NCBI Taxonomy" id="759620"/>
    <lineage>
        <taxon>Bacteria</taxon>
        <taxon>Bacillati</taxon>
        <taxon>Bacillota</taxon>
        <taxon>Bacilli</taxon>
        <taxon>Lactobacillales</taxon>
        <taxon>Lactobacillaceae</taxon>
        <taxon>Weissella</taxon>
    </lineage>
</organism>
<dbReference type="InterPro" id="IPR014001">
    <property type="entry name" value="Helicase_ATP-bd"/>
</dbReference>
<dbReference type="EMBL" id="CP009223">
    <property type="protein sequence ID" value="AIM63003.1"/>
    <property type="molecule type" value="Genomic_DNA"/>
</dbReference>
<name>A0A075U0G0_9LACO</name>
<dbReference type="Pfam" id="PF09848">
    <property type="entry name" value="SLFN-g3_helicase"/>
    <property type="match status" value="1"/>
</dbReference>
<dbReference type="PATRIC" id="fig|759620.7.peg.774"/>
<accession>A0A075U0G0</accession>
<dbReference type="InterPro" id="IPR018647">
    <property type="entry name" value="SLFN_3-like_DNA/RNA_helicase"/>
</dbReference>
<dbReference type="KEGG" id="wct:WS74_0751"/>
<feature type="domain" description="GIY-YIG" evidence="1">
    <location>
        <begin position="33"/>
        <end position="109"/>
    </location>
</feature>
<reference evidence="2 3" key="1">
    <citation type="journal article" date="2014" name="Genome Announc.">
        <title>Complete Genome Sequences of Fish Pathogenic Weissella ceti Strains WS74 and WS105.</title>
        <authorList>
            <person name="Figueiredo H.C."/>
            <person name="Leal C.A."/>
            <person name="Dorella F.A."/>
            <person name="Carvalho A.F."/>
            <person name="Soares S.C."/>
            <person name="Pereira F.L."/>
            <person name="Azevedo V.A."/>
        </authorList>
    </citation>
    <scope>NUCLEOTIDE SEQUENCE [LARGE SCALE GENOMIC DNA]</scope>
    <source>
        <strain evidence="2 3">WS74</strain>
    </source>
</reference>
<dbReference type="AlphaFoldDB" id="A0A075U0G0"/>
<reference evidence="3" key="2">
    <citation type="submission" date="2014-08" db="EMBL/GenBank/DDBJ databases">
        <title>Complete genome of Weissella ceti strain WS74 isolated from diseased rainbow trout in Brazil.</title>
        <authorList>
            <person name="Figueiredo H.C.P."/>
            <person name="Leal C.A.G."/>
            <person name="Pereira F.L."/>
            <person name="Soares S.C."/>
            <person name="Dorella F.A."/>
            <person name="Carvalho A.F."/>
            <person name="Azevedo V.A.C."/>
        </authorList>
    </citation>
    <scope>NUCLEOTIDE SEQUENCE [LARGE SCALE GENOMIC DNA]</scope>
    <source>
        <strain evidence="3">WS74</strain>
    </source>
</reference>
<dbReference type="InterPro" id="IPR000305">
    <property type="entry name" value="GIY-YIG_endonuc"/>
</dbReference>
<dbReference type="KEGG" id="wci:WS105_0813"/>
<evidence type="ECO:0000313" key="3">
    <source>
        <dbReference type="Proteomes" id="UP000029079"/>
    </source>
</evidence>
<dbReference type="InterPro" id="IPR027417">
    <property type="entry name" value="P-loop_NTPase"/>
</dbReference>
<sequence length="584" mass="68074">MAKYGVVNLDLDNHNKIINYEFLQQGIKNKLLSGNVIYIYHSDKTGQVYIGQTKHFISRHTQHYSGIEENFIKIKFNKVLVVYSSLFHGSALDDVERQLIMYFKSDYEKKTTVSFDFQEVVNKTNGNYVNEYKDQEKVLFNVLVPLWENELRQNGLVNAASLKELKSSVLTKYSPIKSLTIEQEAIIDKILTEPDMNFVINGDAGTGKTVILTHLVARLLKENPGKRVAVVVPPNWERIGKEIFNVYGFPKQQWDVVTSTKLITSGEKYDYIVVDESHKLSRRGNKQHPTFNSVYKKLGYENLHSHLEIIQRVGKQIILMYDVLQGIRPANISRHDYRELTKNYNQQYLSTQFRIKAPKGASYTSEDYVNGIKWLLYKDMDILHQTNFNPDFNRDVFKQMDDESYFGYYTEQPLKNLIDWIEHDRNLNSHHTNRVLGGLVEYWAQKDGKDSKKYHWIEGDIKRRWNSTQENWIDSDEEDAEDQIGSVFAVQGIDLNKVGVLLGDDLGIDEKGQLYAVRENFHNVNGVFSVDEAFTDENKKEFTLFVLNIYYVLLTRGIDGIRIGFWKNDELFDYFEKTLLMDEK</sequence>
<evidence type="ECO:0000259" key="1">
    <source>
        <dbReference type="PROSITE" id="PS50164"/>
    </source>
</evidence>
<dbReference type="OrthoDB" id="3193269at2"/>
<dbReference type="PROSITE" id="PS50164">
    <property type="entry name" value="GIY_YIG"/>
    <property type="match status" value="1"/>
</dbReference>
<dbReference type="Proteomes" id="UP000029079">
    <property type="component" value="Chromosome"/>
</dbReference>
<keyword evidence="3" id="KW-1185">Reference proteome</keyword>
<dbReference type="SUPFAM" id="SSF82771">
    <property type="entry name" value="GIY-YIG endonuclease"/>
    <property type="match status" value="1"/>
</dbReference>
<gene>
    <name evidence="2" type="ORF">WS74_0751</name>
</gene>
<dbReference type="Gene3D" id="3.40.50.300">
    <property type="entry name" value="P-loop containing nucleotide triphosphate hydrolases"/>
    <property type="match status" value="1"/>
</dbReference>
<dbReference type="SMART" id="SM00487">
    <property type="entry name" value="DEXDc"/>
    <property type="match status" value="1"/>
</dbReference>
<dbReference type="SUPFAM" id="SSF52540">
    <property type="entry name" value="P-loop containing nucleoside triphosphate hydrolases"/>
    <property type="match status" value="1"/>
</dbReference>
<proteinExistence type="predicted"/>
<dbReference type="RefSeq" id="WP_009496434.1">
    <property type="nucleotide sequence ID" value="NZ_CP009223.1"/>
</dbReference>